<dbReference type="SUPFAM" id="SSF53850">
    <property type="entry name" value="Periplasmic binding protein-like II"/>
    <property type="match status" value="1"/>
</dbReference>
<dbReference type="SMART" id="SM00062">
    <property type="entry name" value="PBPb"/>
    <property type="match status" value="1"/>
</dbReference>
<dbReference type="GO" id="GO:0016020">
    <property type="term" value="C:membrane"/>
    <property type="evidence" value="ECO:0007669"/>
    <property type="project" value="InterPro"/>
</dbReference>
<feature type="signal peptide" evidence="3">
    <location>
        <begin position="1"/>
        <end position="30"/>
    </location>
</feature>
<dbReference type="EMBL" id="JACHVB010000020">
    <property type="protein sequence ID" value="MBC2594040.1"/>
    <property type="molecule type" value="Genomic_DNA"/>
</dbReference>
<dbReference type="AlphaFoldDB" id="A0A842HCR5"/>
<gene>
    <name evidence="6" type="ORF">H5P28_07170</name>
</gene>
<evidence type="ECO:0000256" key="1">
    <source>
        <dbReference type="ARBA" id="ARBA00022729"/>
    </source>
</evidence>
<feature type="domain" description="Ionotropic glutamate receptor C-terminal" evidence="5">
    <location>
        <begin position="78"/>
        <end position="300"/>
    </location>
</feature>
<dbReference type="SMART" id="SM00079">
    <property type="entry name" value="PBPe"/>
    <property type="match status" value="1"/>
</dbReference>
<evidence type="ECO:0000259" key="5">
    <source>
        <dbReference type="SMART" id="SM00079"/>
    </source>
</evidence>
<proteinExistence type="predicted"/>
<organism evidence="6 7">
    <name type="scientific">Ruficoccus amylovorans</name>
    <dbReference type="NCBI Taxonomy" id="1804625"/>
    <lineage>
        <taxon>Bacteria</taxon>
        <taxon>Pseudomonadati</taxon>
        <taxon>Verrucomicrobiota</taxon>
        <taxon>Opitutia</taxon>
        <taxon>Puniceicoccales</taxon>
        <taxon>Cerasicoccaceae</taxon>
        <taxon>Ruficoccus</taxon>
    </lineage>
</organism>
<dbReference type="GO" id="GO:0015276">
    <property type="term" value="F:ligand-gated monoatomic ion channel activity"/>
    <property type="evidence" value="ECO:0007669"/>
    <property type="project" value="InterPro"/>
</dbReference>
<evidence type="ECO:0000256" key="2">
    <source>
        <dbReference type="SAM" id="MobiDB-lite"/>
    </source>
</evidence>
<dbReference type="RefSeq" id="WP_185675023.1">
    <property type="nucleotide sequence ID" value="NZ_JACHVB010000020.1"/>
</dbReference>
<comment type="caution">
    <text evidence="6">The sequence shown here is derived from an EMBL/GenBank/DDBJ whole genome shotgun (WGS) entry which is preliminary data.</text>
</comment>
<dbReference type="Pfam" id="PF00497">
    <property type="entry name" value="SBP_bac_3"/>
    <property type="match status" value="1"/>
</dbReference>
<reference evidence="6 7" key="1">
    <citation type="submission" date="2020-07" db="EMBL/GenBank/DDBJ databases">
        <authorList>
            <person name="Feng X."/>
        </authorList>
    </citation>
    <scope>NUCLEOTIDE SEQUENCE [LARGE SCALE GENOMIC DNA]</scope>
    <source>
        <strain evidence="6 7">JCM31066</strain>
    </source>
</reference>
<evidence type="ECO:0000313" key="6">
    <source>
        <dbReference type="EMBL" id="MBC2594040.1"/>
    </source>
</evidence>
<dbReference type="Proteomes" id="UP000546464">
    <property type="component" value="Unassembled WGS sequence"/>
</dbReference>
<sequence length="304" mass="33134">MLFSNKRPLTGHLKTCLLSLLFLGLLTAFAFKPTDGNGPTAPNFSGETVAAATQKDGGNGPLAPDFAGEQPKPKSVKTLRVGVNPSGPPIIFLQGDKVSGIDADAARALGAKLGREVVFVQMPFNQLIPALLDNQIDIIMSGMSFTEMRAIRINFTQPYMKVGQMPLVRRADLNKYTNTLALLNAKGKVGVESGTTGDLFVQENFIYAERVPYKNAEDALPDLVAGKIDMFIDDSPIIWWMASENESNGLSPMVVSLSEEYLAWAVRKDDSELLDQANAFLMEFRSSGDLGKVIKKWLPYATDL</sequence>
<dbReference type="PANTHER" id="PTHR35936:SF17">
    <property type="entry name" value="ARGININE-BINDING EXTRACELLULAR PROTEIN ARTP"/>
    <property type="match status" value="1"/>
</dbReference>
<dbReference type="InterPro" id="IPR001638">
    <property type="entry name" value="Solute-binding_3/MltF_N"/>
</dbReference>
<feature type="region of interest" description="Disordered" evidence="2">
    <location>
        <begin position="52"/>
        <end position="74"/>
    </location>
</feature>
<dbReference type="InterPro" id="IPR001320">
    <property type="entry name" value="Iontro_rcpt_C"/>
</dbReference>
<name>A0A842HCR5_9BACT</name>
<accession>A0A842HCR5</accession>
<keyword evidence="1 3" id="KW-0732">Signal</keyword>
<keyword evidence="7" id="KW-1185">Reference proteome</keyword>
<evidence type="ECO:0000256" key="3">
    <source>
        <dbReference type="SAM" id="SignalP"/>
    </source>
</evidence>
<feature type="chain" id="PRO_5032974037" evidence="3">
    <location>
        <begin position="31"/>
        <end position="304"/>
    </location>
</feature>
<feature type="domain" description="Solute-binding protein family 3/N-terminal" evidence="4">
    <location>
        <begin position="78"/>
        <end position="301"/>
    </location>
</feature>
<protein>
    <submittedName>
        <fullName evidence="6">Transporter substrate-binding domain-containing protein</fullName>
    </submittedName>
</protein>
<evidence type="ECO:0000259" key="4">
    <source>
        <dbReference type="SMART" id="SM00062"/>
    </source>
</evidence>
<dbReference type="PANTHER" id="PTHR35936">
    <property type="entry name" value="MEMBRANE-BOUND LYTIC MUREIN TRANSGLYCOSYLASE F"/>
    <property type="match status" value="1"/>
</dbReference>
<evidence type="ECO:0000313" key="7">
    <source>
        <dbReference type="Proteomes" id="UP000546464"/>
    </source>
</evidence>
<dbReference type="Gene3D" id="3.40.190.10">
    <property type="entry name" value="Periplasmic binding protein-like II"/>
    <property type="match status" value="2"/>
</dbReference>